<dbReference type="EMBL" id="AZMF01000074">
    <property type="protein sequence ID" value="ETI86458.1"/>
    <property type="molecule type" value="Genomic_DNA"/>
</dbReference>
<feature type="non-terminal residue" evidence="1">
    <location>
        <position position="29"/>
    </location>
</feature>
<reference evidence="1 2" key="1">
    <citation type="submission" date="2013-12" db="EMBL/GenBank/DDBJ databases">
        <title>A Varibaculum cambriense genome reconstructed from a premature infant gut community with otherwise low bacterial novelty that shifts toward anaerobic metabolism during the third week of life.</title>
        <authorList>
            <person name="Brown C.T."/>
            <person name="Sharon I."/>
            <person name="Thomas B.C."/>
            <person name="Castelle C.J."/>
            <person name="Morowitz M.J."/>
            <person name="Banfield J.F."/>
        </authorList>
    </citation>
    <scope>NUCLEOTIDE SEQUENCE [LARGE SCALE GENOMIC DNA]</scope>
    <source>
        <strain evidence="2">DORA_7</strain>
    </source>
</reference>
<gene>
    <name evidence="1" type="ORF">Q615_SPAC00074G0002</name>
</gene>
<organism evidence="1 2">
    <name type="scientific">Streptococcus anginosus DORA_7</name>
    <dbReference type="NCBI Taxonomy" id="1403946"/>
    <lineage>
        <taxon>Bacteria</taxon>
        <taxon>Bacillati</taxon>
        <taxon>Bacillota</taxon>
        <taxon>Bacilli</taxon>
        <taxon>Lactobacillales</taxon>
        <taxon>Streptococcaceae</taxon>
        <taxon>Streptococcus</taxon>
        <taxon>Streptococcus anginosus group</taxon>
    </lineage>
</organism>
<evidence type="ECO:0000313" key="1">
    <source>
        <dbReference type="EMBL" id="ETI86458.1"/>
    </source>
</evidence>
<sequence>MTELYQMAKEKSRYFTFLLYPDGEGFPND</sequence>
<name>W1U4C7_STRAP</name>
<protein>
    <submittedName>
        <fullName evidence="1">Uncharacterized protein</fullName>
    </submittedName>
</protein>
<accession>W1U4C7</accession>
<proteinExistence type="predicted"/>
<comment type="caution">
    <text evidence="1">The sequence shown here is derived from an EMBL/GenBank/DDBJ whole genome shotgun (WGS) entry which is preliminary data.</text>
</comment>
<dbReference type="Proteomes" id="UP000018846">
    <property type="component" value="Unassembled WGS sequence"/>
</dbReference>
<dbReference type="AlphaFoldDB" id="W1U4C7"/>
<evidence type="ECO:0000313" key="2">
    <source>
        <dbReference type="Proteomes" id="UP000018846"/>
    </source>
</evidence>